<dbReference type="EMBL" id="BLXY01000010">
    <property type="protein sequence ID" value="GFO65518.1"/>
    <property type="molecule type" value="Genomic_DNA"/>
</dbReference>
<evidence type="ECO:0000313" key="1">
    <source>
        <dbReference type="EMBL" id="GFO65518.1"/>
    </source>
</evidence>
<name>A0A6V8MZ57_9BACT</name>
<sequence>MAVAAQVEKDEPSRVLQLLLETPGPARHGPAVDENHRPPGTYFLKVQSHLNVVP</sequence>
<protein>
    <submittedName>
        <fullName evidence="1">Uncharacterized protein</fullName>
    </submittedName>
</protein>
<organism evidence="1 2">
    <name type="scientific">Geomonas paludis</name>
    <dbReference type="NCBI Taxonomy" id="2740185"/>
    <lineage>
        <taxon>Bacteria</taxon>
        <taxon>Pseudomonadati</taxon>
        <taxon>Thermodesulfobacteriota</taxon>
        <taxon>Desulfuromonadia</taxon>
        <taxon>Geobacterales</taxon>
        <taxon>Geobacteraceae</taxon>
        <taxon>Geomonas</taxon>
    </lineage>
</organism>
<dbReference type="Proteomes" id="UP000568888">
    <property type="component" value="Unassembled WGS sequence"/>
</dbReference>
<dbReference type="AlphaFoldDB" id="A0A6V8MZ57"/>
<evidence type="ECO:0000313" key="2">
    <source>
        <dbReference type="Proteomes" id="UP000568888"/>
    </source>
</evidence>
<comment type="caution">
    <text evidence="1">The sequence shown here is derived from an EMBL/GenBank/DDBJ whole genome shotgun (WGS) entry which is preliminary data.</text>
</comment>
<accession>A0A6V8MZ57</accession>
<reference evidence="2" key="1">
    <citation type="submission" date="2020-06" db="EMBL/GenBank/DDBJ databases">
        <title>Draft genomic sequecing of Geomonas sp. Red736.</title>
        <authorList>
            <person name="Itoh H."/>
            <person name="Xu Z.X."/>
            <person name="Ushijima N."/>
            <person name="Masuda Y."/>
            <person name="Shiratori Y."/>
            <person name="Senoo K."/>
        </authorList>
    </citation>
    <scope>NUCLEOTIDE SEQUENCE [LARGE SCALE GENOMIC DNA]</scope>
    <source>
        <strain evidence="2">Red736</strain>
    </source>
</reference>
<proteinExistence type="predicted"/>
<gene>
    <name evidence="1" type="ORF">GMPD_34370</name>
</gene>